<accession>A0A328C2V7</accession>
<protein>
    <submittedName>
        <fullName evidence="2">Uncharacterized protein</fullName>
    </submittedName>
</protein>
<gene>
    <name evidence="2" type="ORF">DL240_18655</name>
</gene>
<keyword evidence="1" id="KW-0732">Signal</keyword>
<dbReference type="RefSeq" id="WP_111731412.1">
    <property type="nucleotide sequence ID" value="NZ_QHKO01000014.1"/>
</dbReference>
<feature type="signal peptide" evidence="1">
    <location>
        <begin position="1"/>
        <end position="24"/>
    </location>
</feature>
<evidence type="ECO:0000313" key="3">
    <source>
        <dbReference type="Proteomes" id="UP000249169"/>
    </source>
</evidence>
<name>A0A328C2V7_9DELT</name>
<dbReference type="AlphaFoldDB" id="A0A328C2V7"/>
<dbReference type="Proteomes" id="UP000249169">
    <property type="component" value="Unassembled WGS sequence"/>
</dbReference>
<feature type="chain" id="PRO_5016291067" evidence="1">
    <location>
        <begin position="25"/>
        <end position="640"/>
    </location>
</feature>
<evidence type="ECO:0000256" key="1">
    <source>
        <dbReference type="SAM" id="SignalP"/>
    </source>
</evidence>
<reference evidence="2 3" key="1">
    <citation type="submission" date="2018-05" db="EMBL/GenBank/DDBJ databases">
        <title>Lujinxingia marina gen. nov. sp. nov., a new facultative anaerobic member of the class Deltaproteobacteria, and proposal of Lujinxingaceae fam. nov.</title>
        <authorList>
            <person name="Li C.-M."/>
        </authorList>
    </citation>
    <scope>NUCLEOTIDE SEQUENCE [LARGE SCALE GENOMIC DNA]</scope>
    <source>
        <strain evidence="2 3">B210</strain>
    </source>
</reference>
<dbReference type="EMBL" id="QHKO01000014">
    <property type="protein sequence ID" value="RAL20131.1"/>
    <property type="molecule type" value="Genomic_DNA"/>
</dbReference>
<organism evidence="2 3">
    <name type="scientific">Lujinxingia litoralis</name>
    <dbReference type="NCBI Taxonomy" id="2211119"/>
    <lineage>
        <taxon>Bacteria</taxon>
        <taxon>Deltaproteobacteria</taxon>
        <taxon>Bradymonadales</taxon>
        <taxon>Lujinxingiaceae</taxon>
        <taxon>Lujinxingia</taxon>
    </lineage>
</organism>
<evidence type="ECO:0000313" key="2">
    <source>
        <dbReference type="EMBL" id="RAL20131.1"/>
    </source>
</evidence>
<keyword evidence="3" id="KW-1185">Reference proteome</keyword>
<comment type="caution">
    <text evidence="2">The sequence shown here is derived from an EMBL/GenBank/DDBJ whole genome shotgun (WGS) entry which is preliminary data.</text>
</comment>
<proteinExistence type="predicted"/>
<sequence>MLQRITAILLLGALVLGSAPSASAQSAPRGFGPTVRIGGSLPSQEAEAEARLRATRAALREQARQALYAALTDPGTDDDAAARQTLQRVIDDESTTSGFRIALQLQLAALHLYRDRPEQADQTLARARRLAGESRTLLQSLDLFEAGRELLDHRPERARQLLDCPSSPEHNQALAALCTPDTALPPAALLRREFFVAALLHRPLDDARDTHLARQRFVVEPLTLARLRARQAPAHTLDALLNEARTRNDNAAELRLQLARARQLLQSEAAPELAAHALARAAELLPALQDDFAGLRLTALQAQSCLQERSPASCGDTAAELTALTTLPPELLPQIPWHQHCDPALGPAALPLCAHAQTLGPPERRARATLTRAQIHLERFQPALARDALQGLEDFIGPAPALPAPLLVDRCHLHERARSAHTYQACTQALTGLADLPTDLDTWALRPGLILIHQALAHAPPQSTARATPSDHLRLAIDLALAGDRPLYGLAAVAALDRADLYARRSPTPADAPAYFAEALALAQRAAQSPERSAHDQVISPAQLARLHTRWLASLAALKLWEDLLTRAQKAYLLARTTSDPVLGATALMRRAQAHLALQEPERACSALRAAQALGTPPPLQELASELRPHCLEPPALATP</sequence>
<dbReference type="OrthoDB" id="5512787at2"/>